<keyword evidence="6 8" id="KW-1133">Transmembrane helix</keyword>
<accession>A0A4R3K6C2</accession>
<keyword evidence="5 8" id="KW-0812">Transmembrane</keyword>
<dbReference type="OrthoDB" id="554695at2"/>
<protein>
    <recommendedName>
        <fullName evidence="8">Probable membrane transporter protein</fullName>
    </recommendedName>
</protein>
<evidence type="ECO:0000313" key="9">
    <source>
        <dbReference type="EMBL" id="TCS78416.1"/>
    </source>
</evidence>
<name>A0A4R3K6C2_9FIRM</name>
<feature type="transmembrane region" description="Helical" evidence="8">
    <location>
        <begin position="181"/>
        <end position="198"/>
    </location>
</feature>
<dbReference type="RefSeq" id="WP_132549970.1">
    <property type="nucleotide sequence ID" value="NZ_SMAA01000010.1"/>
</dbReference>
<dbReference type="PANTHER" id="PTHR30269:SF0">
    <property type="entry name" value="MEMBRANE TRANSPORTER PROTEIN YFCA-RELATED"/>
    <property type="match status" value="1"/>
</dbReference>
<gene>
    <name evidence="9" type="ORF">EDC37_11046</name>
</gene>
<evidence type="ECO:0000256" key="4">
    <source>
        <dbReference type="ARBA" id="ARBA00022475"/>
    </source>
</evidence>
<evidence type="ECO:0000256" key="1">
    <source>
        <dbReference type="ARBA" id="ARBA00004651"/>
    </source>
</evidence>
<proteinExistence type="inferred from homology"/>
<keyword evidence="10" id="KW-1185">Reference proteome</keyword>
<feature type="transmembrane region" description="Helical" evidence="8">
    <location>
        <begin position="230"/>
        <end position="248"/>
    </location>
</feature>
<evidence type="ECO:0000256" key="3">
    <source>
        <dbReference type="ARBA" id="ARBA00022448"/>
    </source>
</evidence>
<organism evidence="9 10">
    <name type="scientific">Pectinatus cerevisiiphilus</name>
    <dbReference type="NCBI Taxonomy" id="86956"/>
    <lineage>
        <taxon>Bacteria</taxon>
        <taxon>Bacillati</taxon>
        <taxon>Bacillota</taxon>
        <taxon>Negativicutes</taxon>
        <taxon>Selenomonadales</taxon>
        <taxon>Selenomonadaceae</taxon>
        <taxon>Pectinatus</taxon>
    </lineage>
</organism>
<evidence type="ECO:0000256" key="7">
    <source>
        <dbReference type="ARBA" id="ARBA00023136"/>
    </source>
</evidence>
<dbReference type="EMBL" id="SMAA01000010">
    <property type="protein sequence ID" value="TCS78416.1"/>
    <property type="molecule type" value="Genomic_DNA"/>
</dbReference>
<dbReference type="Pfam" id="PF01925">
    <property type="entry name" value="TauE"/>
    <property type="match status" value="1"/>
</dbReference>
<feature type="transmembrane region" description="Helical" evidence="8">
    <location>
        <begin position="100"/>
        <end position="118"/>
    </location>
</feature>
<evidence type="ECO:0000313" key="10">
    <source>
        <dbReference type="Proteomes" id="UP000295188"/>
    </source>
</evidence>
<feature type="transmembrane region" description="Helical" evidence="8">
    <location>
        <begin position="7"/>
        <end position="37"/>
    </location>
</feature>
<keyword evidence="7 8" id="KW-0472">Membrane</keyword>
<comment type="caution">
    <text evidence="9">The sequence shown here is derived from an EMBL/GenBank/DDBJ whole genome shotgun (WGS) entry which is preliminary data.</text>
</comment>
<evidence type="ECO:0000256" key="2">
    <source>
        <dbReference type="ARBA" id="ARBA00009142"/>
    </source>
</evidence>
<dbReference type="AlphaFoldDB" id="A0A4R3K6C2"/>
<keyword evidence="4 8" id="KW-1003">Cell membrane</keyword>
<feature type="transmembrane region" description="Helical" evidence="8">
    <location>
        <begin position="155"/>
        <end position="174"/>
    </location>
</feature>
<reference evidence="9 10" key="1">
    <citation type="submission" date="2019-03" db="EMBL/GenBank/DDBJ databases">
        <title>Genomic Encyclopedia of Type Strains, Phase IV (KMG-IV): sequencing the most valuable type-strain genomes for metagenomic binning, comparative biology and taxonomic classification.</title>
        <authorList>
            <person name="Goeker M."/>
        </authorList>
    </citation>
    <scope>NUCLEOTIDE SEQUENCE [LARGE SCALE GENOMIC DNA]</scope>
    <source>
        <strain evidence="9 10">DSM 20467</strain>
    </source>
</reference>
<keyword evidence="3" id="KW-0813">Transport</keyword>
<evidence type="ECO:0000256" key="6">
    <source>
        <dbReference type="ARBA" id="ARBA00022989"/>
    </source>
</evidence>
<dbReference type="PANTHER" id="PTHR30269">
    <property type="entry name" value="TRANSMEMBRANE PROTEIN YFCA"/>
    <property type="match status" value="1"/>
</dbReference>
<dbReference type="InterPro" id="IPR052017">
    <property type="entry name" value="TSUP"/>
</dbReference>
<sequence length="252" mass="27018">MDDIFTILFLICGGFISGFVDSIAGGGGIISLPVILFTGINPVAALATNKMASVMGSFTSSFTFIRNKKVDINLVKYLFPLSLIGSFVGVIVVHRIPADFLRPLVVVLLVLITIYTLCRKNWGQAAVYKGRTPKILIGGIGLALGIGFYDGFFGPGAGSFLMFAFLCMGFDFVGSAANARVLNFASNLAAVVTFAYLGQIYFHYAIPMGLAMVLGAYCGTRTAMSHGASYVKPLFVLMTVLLIGKQVWDLFK</sequence>
<feature type="transmembrane region" description="Helical" evidence="8">
    <location>
        <begin position="130"/>
        <end position="149"/>
    </location>
</feature>
<comment type="similarity">
    <text evidence="2 8">Belongs to the 4-toluene sulfonate uptake permease (TSUP) (TC 2.A.102) family.</text>
</comment>
<dbReference type="InterPro" id="IPR002781">
    <property type="entry name" value="TM_pro_TauE-like"/>
</dbReference>
<evidence type="ECO:0000256" key="5">
    <source>
        <dbReference type="ARBA" id="ARBA00022692"/>
    </source>
</evidence>
<evidence type="ECO:0000256" key="8">
    <source>
        <dbReference type="RuleBase" id="RU363041"/>
    </source>
</evidence>
<dbReference type="Proteomes" id="UP000295188">
    <property type="component" value="Unassembled WGS sequence"/>
</dbReference>
<feature type="transmembrane region" description="Helical" evidence="8">
    <location>
        <begin position="77"/>
        <end position="94"/>
    </location>
</feature>
<dbReference type="GO" id="GO:0005886">
    <property type="term" value="C:plasma membrane"/>
    <property type="evidence" value="ECO:0007669"/>
    <property type="project" value="UniProtKB-SubCell"/>
</dbReference>
<comment type="subcellular location">
    <subcellularLocation>
        <location evidence="1 8">Cell membrane</location>
        <topology evidence="1 8">Multi-pass membrane protein</topology>
    </subcellularLocation>
</comment>